<feature type="region of interest" description="Disordered" evidence="1">
    <location>
        <begin position="159"/>
        <end position="216"/>
    </location>
</feature>
<accession>A0AAD6Z2A3</accession>
<name>A0AAD6Z2A3_9AGAR</name>
<dbReference type="EMBL" id="JARIHO010000106">
    <property type="protein sequence ID" value="KAJ7303465.1"/>
    <property type="molecule type" value="Genomic_DNA"/>
</dbReference>
<evidence type="ECO:0000313" key="3">
    <source>
        <dbReference type="Proteomes" id="UP001218218"/>
    </source>
</evidence>
<organism evidence="2 3">
    <name type="scientific">Mycena albidolilacea</name>
    <dbReference type="NCBI Taxonomy" id="1033008"/>
    <lineage>
        <taxon>Eukaryota</taxon>
        <taxon>Fungi</taxon>
        <taxon>Dikarya</taxon>
        <taxon>Basidiomycota</taxon>
        <taxon>Agaricomycotina</taxon>
        <taxon>Agaricomycetes</taxon>
        <taxon>Agaricomycetidae</taxon>
        <taxon>Agaricales</taxon>
        <taxon>Marasmiineae</taxon>
        <taxon>Mycenaceae</taxon>
        <taxon>Mycena</taxon>
    </lineage>
</organism>
<protein>
    <submittedName>
        <fullName evidence="2">Uncharacterized protein</fullName>
    </submittedName>
</protein>
<sequence length="290" mass="29240">MGCNHAARCDADARGFRKRGMWNARVVGGAAARRKHTAGDLDGWRLDLGTGDGGFQIHGAVMTEGVVDMGAATTTWVFHGSTSGRSCAGGECREVDAGGDRRSSAEGTDNAVGAGNGRCCRGDVANAEGQQRPGTGVVEEQVEQAYTGADAVRGRERLGCAGGRRSSEAERDGHGDGLGWRAQGLGSVGKGGEARVKCEQGGTGGSSSSPEGSAAKELRRVGAGSCLVWEGIGAGQGMMGRGFRGLAAGRLFPGGADGAEIWGGGFRAGMMGRGWGCDVDTSGAAVSGRG</sequence>
<dbReference type="Proteomes" id="UP001218218">
    <property type="component" value="Unassembled WGS sequence"/>
</dbReference>
<evidence type="ECO:0000313" key="2">
    <source>
        <dbReference type="EMBL" id="KAJ7303465.1"/>
    </source>
</evidence>
<keyword evidence="3" id="KW-1185">Reference proteome</keyword>
<comment type="caution">
    <text evidence="2">The sequence shown here is derived from an EMBL/GenBank/DDBJ whole genome shotgun (WGS) entry which is preliminary data.</text>
</comment>
<evidence type="ECO:0000256" key="1">
    <source>
        <dbReference type="SAM" id="MobiDB-lite"/>
    </source>
</evidence>
<proteinExistence type="predicted"/>
<feature type="compositionally biased region" description="Basic and acidic residues" evidence="1">
    <location>
        <begin position="165"/>
        <end position="175"/>
    </location>
</feature>
<reference evidence="2" key="1">
    <citation type="submission" date="2023-03" db="EMBL/GenBank/DDBJ databases">
        <title>Massive genome expansion in bonnet fungi (Mycena s.s.) driven by repeated elements and novel gene families across ecological guilds.</title>
        <authorList>
            <consortium name="Lawrence Berkeley National Laboratory"/>
            <person name="Harder C.B."/>
            <person name="Miyauchi S."/>
            <person name="Viragh M."/>
            <person name="Kuo A."/>
            <person name="Thoen E."/>
            <person name="Andreopoulos B."/>
            <person name="Lu D."/>
            <person name="Skrede I."/>
            <person name="Drula E."/>
            <person name="Henrissat B."/>
            <person name="Morin E."/>
            <person name="Kohler A."/>
            <person name="Barry K."/>
            <person name="LaButti K."/>
            <person name="Morin E."/>
            <person name="Salamov A."/>
            <person name="Lipzen A."/>
            <person name="Mereny Z."/>
            <person name="Hegedus B."/>
            <person name="Baldrian P."/>
            <person name="Stursova M."/>
            <person name="Weitz H."/>
            <person name="Taylor A."/>
            <person name="Grigoriev I.V."/>
            <person name="Nagy L.G."/>
            <person name="Martin F."/>
            <person name="Kauserud H."/>
        </authorList>
    </citation>
    <scope>NUCLEOTIDE SEQUENCE</scope>
    <source>
        <strain evidence="2">CBHHK002</strain>
    </source>
</reference>
<gene>
    <name evidence="2" type="ORF">DFH08DRAFT_945361</name>
</gene>
<dbReference type="AlphaFoldDB" id="A0AAD6Z2A3"/>